<evidence type="ECO:0000313" key="3">
    <source>
        <dbReference type="EMBL" id="CDD10035.1"/>
    </source>
</evidence>
<feature type="region of interest" description="Disordered" evidence="2">
    <location>
        <begin position="1148"/>
        <end position="1185"/>
    </location>
</feature>
<gene>
    <name evidence="3" type="ORF">BN587_01777</name>
</gene>
<feature type="compositionally biased region" description="Polar residues" evidence="2">
    <location>
        <begin position="2628"/>
        <end position="2642"/>
    </location>
</feature>
<evidence type="ECO:0000313" key="4">
    <source>
        <dbReference type="Proteomes" id="UP000014937"/>
    </source>
</evidence>
<comment type="caution">
    <text evidence="3">The sequence shown here is derived from an EMBL/GenBank/DDBJ whole genome shotgun (WGS) entry which is preliminary data.</text>
</comment>
<evidence type="ECO:0000256" key="2">
    <source>
        <dbReference type="SAM" id="MobiDB-lite"/>
    </source>
</evidence>
<dbReference type="HOGENOM" id="CLU_000059_0_0_9"/>
<dbReference type="Proteomes" id="UP000014937">
    <property type="component" value="Unassembled WGS sequence"/>
</dbReference>
<feature type="compositionally biased region" description="Polar residues" evidence="2">
    <location>
        <begin position="2678"/>
        <end position="2689"/>
    </location>
</feature>
<sequence length="5791" mass="590751">MKVNRKFLRSAERLSLSAIAKDSTAQKIVSAVTAIGFVMQPVAALASTITRADGNAVKFNENGVADIFASQVFNNNVAINQFKEFKLDANNIANMYFGTDVNGKVGNLVNFVDSRIDINGTVNAIQNKKIGGNLFFFSSNGMAVGKTGVINAGALYVATPTKTAFDEYKKLGTEDKFNTIIKDEGFAQIPINASGTINVLGKVNAVNAVNLRAAKIGVGKNVSENTIGDVAAGATATGASISTGVVNFKDIVNTNKVKSGLSGTALTAKKTGSGDIVLAASNNYNDNYKMLDDFSKIAGAKVEAELSVANGAEVKATGNAKLSAQALNNVVVEKSDQYKENYTPSTTTNSHLYGQIVTTNATVNVDGTVEATQVDITADAVNRYVSAESSVLNASNVTSNIVGALTANLDASYAVLNSKAEVNVGQSAEINATGSDTVSEGKVVKPALNIKANSSVEAGAGASTALLKVMNVAGTNIIPAAAVTYSQTHNEAAVNIDGTLKSTGGTSVTALADSKVNSEAKATTMDVSENPNLGDVALNITTGDNKSSVTIGKTAQMTELQKDVNIEAKSVNSVITKAEVSTGEKAVVATAVNVTDYDSKANVNINGNVSSKDGSLSVNAENVLTDNTVIANNAMGSSAFMKKIVTNIKGSQSLDSLIGENGAKDQLLGGIKKWLANAKYTPQKLKDKLNAPSTPSAPTEPKPWDKLADFMSTGVSVGVAVESNTADVKIGQGVALAAKNDLNITAKSVIEDTQMQVTGKSNNYDKDVDNKALVNASVLYSKLDNTATVTVAGGEEAQNPDNATNVTLTGGKVNIAANSSFEYNRINRMVQEVKDACAKVKAAYKGENHADIEAKADALSNAADAFFNYAKDNCFSSNGGEQVDFMDLFGGQKYKDFTAACSALTSALGDEAKNIAVGPINVVSAAAAFANPNSYLNFSAGSANGGKSGPGEHEKPATIALAGSAVATDISNNARILIGKNANIKAGNELAMKAASKQFDVSLAGKLGLNGGGKNAAGGTFAIGLADANSLVAVAQGAKLTAGSIDIGTENKIDHIQLSLGAGKGTTSGVSGMVGYLEGASNSLVSVDDEAVINAGTGAVNLNAKNDTNVYSAAGAVAMGENAGIGVAATITNFDRYTYAAIGDNGYAAPPQATTEQGESGSDSGDKLGEDANADRSKEAEKLANTAAEKRATLQQLVQNASGLRQGTDGDTTYTEQADFFGSKTADGTKGTINAGSFKVNAETGGKIINVAVAGGVSTADDSGEVGIFDKLGNFVSNKTNALTNKLNALDHKVAGKINGLMDRQTEAQKVLPTDQKPTATPSGQQSSVTIAGAGSAAINLLDGDTGALVDNVKINIAKDATNGKTITVTAKDTAMMVAAGGAAGISWKKLTKDNNANSHNAAFGGTAAVNDIDSQTLAVISNSEIENAAAIINNAQKSGSLAAAGLGLALAKNSGGNGGTNIAATVNASVNIADNTAYALLQNNKVNNENVSGEDKRATSITNTAFDNDIQITGGVNTSLSIGGDNAFVGGATVAYGSLKNDVQAAILGGTYDKITTADVKATTNMTQVGVAANVSVAGGAKTSYAFSGNSAYNKLDNYANATVEGVTLTGESLNVAAYDTAESANTQAAYLKKRGLDADGSAYLEQVKQAADESGDSDKPTNVDITRGGNVIVTGAVSVGVTTGNDGGSAAASVTVSDIDNDYNAKIKDSNITTTGKGSGDALVGTNVNAASHTVLAGFAAGVAGTAGSFGVGGSANWQSLNNDITAAVENSKLITPKTDVKAESGALAVNVAGQIGVTAGSNSKVGAGLAVAYNSLNNTTGAYVKGSEISGANDDASSILTVDAANKGNVYSVGAAVTAGTANALNGVVVVNRGRNDVEAVIDKYDGRRTKLNNMSKVAVKSSDDSNQLAVVGAVSVSAGSNAKFAAGGSVAYNEIGNITGSAGEKKQTNKAAINNADITTTDDGKISVNAVDESTLTTISVGTSITTGNVAFSGAGSAAMIKKDTDTELVNTHINKDKNNAATVQATADSKGKITTVAVVAAGAKDAAIGAGIAVNQLDADTNTTVTKGEYKVKGFTAEAKSDSSILSVGVAGGVAKTAGIAGNIGVNLLANDTKAAIDGAKINADGTLAVIAKSKDTLQNFAGAFGVAAGGQAGVGMGVAYNEISGTTESVVKNNAELTAAGNDAGVAVNERNKDNDNVVSDKKRTGVIIAADAEHNLTNVAVSAGVAVSADVGVGVAGTVTVNRILGATNAKVTNSSINAALTDRSKADVYVAANDATKSESHVGSLGVGGGADGGAGFGLASDTGVVSRNVTAMIDGGSAKKLVNGNSIDVAALNKAKMSTNSYGIAAAGGAYGAGAGAGTVSVAKLDAEITAAVKNIQGTNNGLAITADHVNDITLRSAAAAASGALVSAAGGAGIGVVDDDSKTVAELSGSKVTAETGDITVNAANKTDVTTAVFGVAASMVAGGLNVAVNNLDNTVSTLVKDNSNLQVQGTFAAKADNIVKTSFVNGADAVGAAGVAIGVGVNTIDTGVITEISGSKITAGAIDVAATEKLDVKQVVENAALGGHGYSANVSVTTIGAAAADQYGDSETTDSDKKATFNTNDILNKANAAIEGQGTVGTVTNKDGKSSSNAAGMTFDKYTDSNGQKLSAGPGTTASKGSSKAEGVQAKVSNSTLQATGDTKVNAKRTVDAKLTSAQVAGGIAGNGIAASVAVLDVERKTGVTINNNSKLIAKNVTLGSVQDGTSKIDAYQVAAGAAFAGSAAYAQNSLHGANAITIDRSTLQATGDNSSKGTLTVKAEDTSSAAVRTIGATAGAVAGGVLVTNATNNSDNTVTIGGSKLIAGKEYSYGNGYYNIGKVDVASVKANSITAETYGGMVGIAAAQGIVALATDAGSSKVNVTGASGLLGKSVSMNATNKPAVRAEAQAYSGGLLAVAGVAVSKAKASGTVEAKVADGSSFAADNVEITANVTTQTAKDENNKEYAIDNVSAKTIGATASGQYAAGFNTAYAENDMTVSVDVGKEQYSVNALKLKADNASVISADTLGVTVGGYIASGSNWSDTKTNLTTSVKAAGVKENVYNSLGSVNISSSGYSAVNNDANGYGGGIVGFNPVAARSQNQITTNTTADVSGKWQNVGSLSVATNNADKLDILADSLTAAVVGASGTEIKNNVTHNANINVTGDITTSGKQSYIANNTLNHDVDLKGSGYGGGSVNVNDMDNDLTYTAGVNINNATLSGTGSAGSIEALAYTDGKMNYSNTLKSAGVVPVTIAASKNVITYNNSINVSGSNLSTAKADQDITLAATDETTATFDTTADTQGGAVGAASAKTDNTLNRSNKITVTNGKILSTNDVNIYAGANLDGITSSLTYNVLADAYNKTAVPLATAPKAKNTMTQENQVSINGDIDSVRHVNFKAGKGMTTVSTSAREYNIYKGTSGSGSVTSTALGEVTPGETVNNYVDIASGKNVRAGIHNNLELTISGSTKVTNPEFDASGNVISGKEGSIDFSGIKVETGAGQDWFDTKQNVTADVVELQNGLYARLQEINDLLGQYASTSDEYSILNSERDRIITQMEENGFVKTSVEGGKTYRSIFDKISLPAVDVKDIVVSGGNINIEADKLQGSGSLTAQGAKNLTINNSSDLYLKINDLAIKDKGGVIRYNDAEVSKVDGFNGTMNNAAGTNADPKITVKSTGISTNGLTKPDIGIFGTVQNSTGDVLIQNSNYNINVDGNANISARNIELKADKGSVTQNSKGLLLIGGDPVTKYQFSDAIAKKIQSYVSNQAVNGKTTIDWLSNIGSYQAYKDALIAHKDDLGLTDAEVNEIRNYSVNKSSGIVAGNNVYISGLNVNLDGLVQSGYKNFKVTLDNAANNKIGNLDSDYARNRTALTDQYVMSNDKYCVSTKAGAVYNAATGAYDYTVKVYYNPATKELLTEAIEPNGGKIYITGALSSTGSGKLLAMDGTANIAIDTTNADRNLRVNKITNKDITGLISIKDTQKNTLTEYTTDGQKMSVKTTQLNNKGNATSTSTTQVNGSATTYKPADGMTINWTGGTSGDKKIIKWQYEKDFVFWGLIKYGTTKDFVENEEVKNGKTEVSSSSITGADPLGQGTVIKVNNNAKEYGVTTKDYNNPDESTYTPVVENKKYSGLSGKIFGYGNCTYTWTETQMHSTSSTYTIKGDKPINVGFMTGGSGDISVNSAKDMYLAGNISNATKADGSAIGKVTLNSNGGAISSVGSARVDADDLTAKAAKGISINHSALGNMAKLNIEATTGDVSINSDRGKLQFVGGNKGALSGNLVINAAGDITTASDTVLNGNRIDFTTLGAINAAIVPGQTLTSSDTMSASVNANAYGDITLTNSNGDMRIGHIASQTGDVSLTTSGSFIDAVGDSTLSDSESKLQKWQELGLINSNDKAEESAASAAAAKSERVQALEKQAQRLDAAKVDNYKAAAKAYNDKLAGSETLNQAKKAYIDASAEAAKLTDKDAQKQALTNARNAYMEALRKDSVFADKGYSDAELQWIINYAEVDNSTAYGWSKNELLYAIQDSVLNAAPGQVLTVDKANVQGKNISLSAGKNIGIDGEATNIAYSEMGKLDNLKLLAQAKAGDLTWNYKDSRIEVRQQRQITVKLADGGKLNLKANTSNTGNTGNVYLAGVKDTMLDISGTINTTQDVKLLSDKGIRMNDGSIVADNLIIQGGNGDVGSKDAFIKTNISGNLEANTDTGHGVYLHQTAAGGKPAQVLTIQDAATGTLVLKADNGMQMTTEAGKNTGYLNANSINLQAANGDIGKADDGIRILENGAVINAKAENGSVYLQGAGTKDAGLVVDSITAKGNAKLNLDGNVNFGNGATSGSINAGGDVTVNGNNVNLNAGTVTAGGAGNINAGKDVNVTTGSITSDGAGNITAGNNVNLNSSTLTAGADSVITATNGNIALGSSGITVNGANNGLKLDANGSVMQDAAAAGITADNLTVESGETQQLLSKSNKVKSLTIKGKNAGSSLMVNGVTRFNGTTDNLLVTVADSHIKGDVLIENYQADTGKITINSTIDTSKYNDEHTGNITVTTDGDITTADGVALNAADKVSINSKKGSVATGGNVTANNEVDIDAAKDITANGSLTSTNANVDLLASGSITTQGTVNALNNVIANANGNINTNGDVTATNGKAVLNSSAGSVTTKNVTAGQAVDIDAAKDITASGSLTSDTANVDLNAGGSITTQGTVNALNNVIANANGNINTNGDVTAETGQAKLNSSEGSVTTKNVKANKDVDIDAKQNITANGNLTSTQANVDLNAGGSITTSGQVEANNNVIANANGNINTNGDVTATNGNAVLNSSAGSVTSTVNALNNVIANANGDINTKGDVTATNGNAVLNSKGGSVNTQNVTAGQAVDIDAANNITANGSLTSDTANVDLNAGGSITTSGQVKAQQNVDYNAKGSITTEDIINSTAGNIHLQTDAAKGDITFGGDVTAEHGNINIDVLQNGSVTDHDNKDNKFTALGDKGDINSGNFALHIKGAGDVDLHEIYATNDARIDVAKGSLKLAKINGDLVALQLRTEGEKLQVDELIAGTKIIAQGSDIDLNKIQQRLDADGLLTIVPDGAQLNKPIDNLKIGEIITNKGVRFEHLWLNNGSIKVSEGMFHIDKLVVNNVAHFSNKHMKTAVWGAPPQRDGSDSVYWNNIAVNNPADNLTEWQQEGTNPDKWMYLHFTAQPNVQHSNGALLDLRNYDYVYDQRFTAVDHMLQQLNENKAEEYDINHAPDVVQYFRYDLYDLDEDDNKSEPVKITVEA</sequence>
<accession>R6WKZ9</accession>
<name>R6WKZ9_9FIRM</name>
<feature type="compositionally biased region" description="Polar residues" evidence="2">
    <location>
        <begin position="2651"/>
        <end position="2669"/>
    </location>
</feature>
<proteinExistence type="predicted"/>
<evidence type="ECO:0000256" key="1">
    <source>
        <dbReference type="SAM" id="Coils"/>
    </source>
</evidence>
<feature type="compositionally biased region" description="Basic and acidic residues" evidence="2">
    <location>
        <begin position="1164"/>
        <end position="1185"/>
    </location>
</feature>
<feature type="region of interest" description="Disordered" evidence="2">
    <location>
        <begin position="2628"/>
        <end position="2689"/>
    </location>
</feature>
<organism evidence="3 4">
    <name type="scientific">Phascolarctobacterium succinatutens CAG:287</name>
    <dbReference type="NCBI Taxonomy" id="1263101"/>
    <lineage>
        <taxon>Bacteria</taxon>
        <taxon>Bacillati</taxon>
        <taxon>Bacillota</taxon>
        <taxon>Negativicutes</taxon>
        <taxon>Acidaminococcales</taxon>
        <taxon>Acidaminococcaceae</taxon>
        <taxon>Phascolarctobacterium</taxon>
    </lineage>
</organism>
<feature type="coiled-coil region" evidence="1">
    <location>
        <begin position="4429"/>
        <end position="4511"/>
    </location>
</feature>
<dbReference type="RefSeq" id="WP_021720813.1">
    <property type="nucleotide sequence ID" value="NZ_FR892814.1"/>
</dbReference>
<feature type="compositionally biased region" description="Polar residues" evidence="2">
    <location>
        <begin position="1152"/>
        <end position="1163"/>
    </location>
</feature>
<protein>
    <submittedName>
        <fullName evidence="3">Hemagluttinin repeat protein</fullName>
    </submittedName>
</protein>
<keyword evidence="1" id="KW-0175">Coiled coil</keyword>
<dbReference type="NCBIfam" id="NF012204">
    <property type="entry name" value="adhes_FxxPxG"/>
    <property type="match status" value="1"/>
</dbReference>
<dbReference type="EMBL" id="CBGL010000020">
    <property type="protein sequence ID" value="CDD10035.1"/>
    <property type="molecule type" value="Genomic_DNA"/>
</dbReference>
<reference evidence="3" key="1">
    <citation type="submission" date="2012-11" db="EMBL/GenBank/DDBJ databases">
        <title>Dependencies among metagenomic species, viruses, plasmids and units of genetic variation.</title>
        <authorList>
            <person name="Nielsen H.B."/>
            <person name="Almeida M."/>
            <person name="Juncker A.S."/>
            <person name="Rasmussen S."/>
            <person name="Li J."/>
            <person name="Sunagawa S."/>
            <person name="Plichta D."/>
            <person name="Gautier L."/>
            <person name="Le Chatelier E."/>
            <person name="Peletier E."/>
            <person name="Bonde I."/>
            <person name="Nielsen T."/>
            <person name="Manichanh C."/>
            <person name="Arumugam M."/>
            <person name="Batto J."/>
            <person name="Santos M.B.Q.D."/>
            <person name="Blom N."/>
            <person name="Borruel N."/>
            <person name="Burgdorf K.S."/>
            <person name="Boumezbeur F."/>
            <person name="Casellas F."/>
            <person name="Dore J."/>
            <person name="Guarner F."/>
            <person name="Hansen T."/>
            <person name="Hildebrand F."/>
            <person name="Kaas R.S."/>
            <person name="Kennedy S."/>
            <person name="Kristiansen K."/>
            <person name="Kultima J.R."/>
            <person name="Leonard P."/>
            <person name="Levenez F."/>
            <person name="Lund O."/>
            <person name="Moumen B."/>
            <person name="Le Paslier D."/>
            <person name="Pons N."/>
            <person name="Pedersen O."/>
            <person name="Prifti E."/>
            <person name="Qin J."/>
            <person name="Raes J."/>
            <person name="Tap J."/>
            <person name="Tims S."/>
            <person name="Ussery D.W."/>
            <person name="Yamada T."/>
            <person name="MetaHit consortium"/>
            <person name="Renault P."/>
            <person name="Sicheritz-Ponten T."/>
            <person name="Bork P."/>
            <person name="Wang J."/>
            <person name="Brunak S."/>
            <person name="Ehrlich S.D."/>
        </authorList>
    </citation>
    <scope>NUCLEOTIDE SEQUENCE [LARGE SCALE GENOMIC DNA]</scope>
</reference>